<dbReference type="InterPro" id="IPR024370">
    <property type="entry name" value="PBP_domain"/>
</dbReference>
<sequence length="121" mass="12976">MLRGEVLAFRDRYPKAAEIRIVPSGSAEGMEQLVNGEVTMSIMTRELTDPEVQAAVAREGLRAFPIAWDGVAAIVNPSSPVRQISRTELGAVYRGAIGDWSELGWKQGGAVIPLTSGPRLG</sequence>
<name>A0A538TG76_UNCEI</name>
<dbReference type="Pfam" id="PF12849">
    <property type="entry name" value="PBP_like_2"/>
    <property type="match status" value="1"/>
</dbReference>
<dbReference type="AlphaFoldDB" id="A0A538TG76"/>
<dbReference type="PANTHER" id="PTHR30570:SF1">
    <property type="entry name" value="PHOSPHATE-BINDING PROTEIN PSTS"/>
    <property type="match status" value="1"/>
</dbReference>
<comment type="caution">
    <text evidence="3">The sequence shown here is derived from an EMBL/GenBank/DDBJ whole genome shotgun (WGS) entry which is preliminary data.</text>
</comment>
<evidence type="ECO:0000313" key="4">
    <source>
        <dbReference type="Proteomes" id="UP000317366"/>
    </source>
</evidence>
<evidence type="ECO:0000256" key="1">
    <source>
        <dbReference type="ARBA" id="ARBA00022729"/>
    </source>
</evidence>
<gene>
    <name evidence="3" type="ORF">E6K77_06690</name>
</gene>
<keyword evidence="1" id="KW-0732">Signal</keyword>
<dbReference type="Proteomes" id="UP000317366">
    <property type="component" value="Unassembled WGS sequence"/>
</dbReference>
<dbReference type="EMBL" id="VBOX01000071">
    <property type="protein sequence ID" value="TMQ62621.1"/>
    <property type="molecule type" value="Genomic_DNA"/>
</dbReference>
<protein>
    <recommendedName>
        <fullName evidence="2">PBP domain-containing protein</fullName>
    </recommendedName>
</protein>
<accession>A0A538TG76</accession>
<proteinExistence type="predicted"/>
<feature type="domain" description="PBP" evidence="2">
    <location>
        <begin position="7"/>
        <end position="108"/>
    </location>
</feature>
<feature type="non-terminal residue" evidence="3">
    <location>
        <position position="121"/>
    </location>
</feature>
<dbReference type="Gene3D" id="3.40.190.10">
    <property type="entry name" value="Periplasmic binding protein-like II"/>
    <property type="match status" value="2"/>
</dbReference>
<evidence type="ECO:0000259" key="2">
    <source>
        <dbReference type="Pfam" id="PF12849"/>
    </source>
</evidence>
<dbReference type="InterPro" id="IPR050811">
    <property type="entry name" value="Phosphate_ABC_transporter"/>
</dbReference>
<reference evidence="3 4" key="1">
    <citation type="journal article" date="2019" name="Nat. Microbiol.">
        <title>Mediterranean grassland soil C-N compound turnover is dependent on rainfall and depth, and is mediated by genomically divergent microorganisms.</title>
        <authorList>
            <person name="Diamond S."/>
            <person name="Andeer P.F."/>
            <person name="Li Z."/>
            <person name="Crits-Christoph A."/>
            <person name="Burstein D."/>
            <person name="Anantharaman K."/>
            <person name="Lane K.R."/>
            <person name="Thomas B.C."/>
            <person name="Pan C."/>
            <person name="Northen T.R."/>
            <person name="Banfield J.F."/>
        </authorList>
    </citation>
    <scope>NUCLEOTIDE SEQUENCE [LARGE SCALE GENOMIC DNA]</scope>
    <source>
        <strain evidence="3">WS_7</strain>
    </source>
</reference>
<evidence type="ECO:0000313" key="3">
    <source>
        <dbReference type="EMBL" id="TMQ62621.1"/>
    </source>
</evidence>
<dbReference type="SUPFAM" id="SSF53850">
    <property type="entry name" value="Periplasmic binding protein-like II"/>
    <property type="match status" value="1"/>
</dbReference>
<dbReference type="PANTHER" id="PTHR30570">
    <property type="entry name" value="PERIPLASMIC PHOSPHATE BINDING COMPONENT OF PHOSPHATE ABC TRANSPORTER"/>
    <property type="match status" value="1"/>
</dbReference>
<organism evidence="3 4">
    <name type="scientific">Eiseniibacteriota bacterium</name>
    <dbReference type="NCBI Taxonomy" id="2212470"/>
    <lineage>
        <taxon>Bacteria</taxon>
        <taxon>Candidatus Eiseniibacteriota</taxon>
    </lineage>
</organism>